<feature type="region of interest" description="Disordered" evidence="5">
    <location>
        <begin position="153"/>
        <end position="174"/>
    </location>
</feature>
<protein>
    <recommendedName>
        <fullName evidence="4">Ribosomal protein L15</fullName>
    </recommendedName>
</protein>
<dbReference type="InterPro" id="IPR012678">
    <property type="entry name" value="Ribosomal_uL23/eL15/eS24_sf"/>
</dbReference>
<evidence type="ECO:0000256" key="2">
    <source>
        <dbReference type="ARBA" id="ARBA00022980"/>
    </source>
</evidence>
<dbReference type="PANTHER" id="PTHR11847">
    <property type="entry name" value="RIBOSOMAL PROTEIN L15"/>
    <property type="match status" value="1"/>
</dbReference>
<dbReference type="EMBL" id="MCFL01000058">
    <property type="protein sequence ID" value="ORZ31535.1"/>
    <property type="molecule type" value="Genomic_DNA"/>
</dbReference>
<evidence type="ECO:0000256" key="4">
    <source>
        <dbReference type="RuleBase" id="RU000663"/>
    </source>
</evidence>
<gene>
    <name evidence="6" type="ORF">BCR44DRAFT_1441967</name>
</gene>
<dbReference type="GO" id="GO:0022625">
    <property type="term" value="C:cytosolic large ribosomal subunit"/>
    <property type="evidence" value="ECO:0007669"/>
    <property type="project" value="TreeGrafter"/>
</dbReference>
<evidence type="ECO:0000256" key="5">
    <source>
        <dbReference type="SAM" id="MobiDB-lite"/>
    </source>
</evidence>
<evidence type="ECO:0000313" key="6">
    <source>
        <dbReference type="EMBL" id="ORZ31535.1"/>
    </source>
</evidence>
<evidence type="ECO:0000256" key="1">
    <source>
        <dbReference type="ARBA" id="ARBA00006857"/>
    </source>
</evidence>
<dbReference type="PROSITE" id="PS01194">
    <property type="entry name" value="RIBOSOMAL_L15E"/>
    <property type="match status" value="1"/>
</dbReference>
<dbReference type="GO" id="GO:0002181">
    <property type="term" value="P:cytoplasmic translation"/>
    <property type="evidence" value="ECO:0007669"/>
    <property type="project" value="TreeGrafter"/>
</dbReference>
<keyword evidence="2 4" id="KW-0689">Ribosomal protein</keyword>
<dbReference type="STRING" id="765915.A0A1Y2HAK5"/>
<sequence>MGAYKYIEELYKKKQSDVLRFLARVRVWEYRHLTSVHRASRPSRPDKARRLGYKAKQGYVVYRVRVRRGSRKRPLKFQRSARSVAEERVGRRCGNLRVLNSYWINQDAVYKYFEVILVDPNHKAIRRDARINWIVNSVHKHRELRGLTATGKKARGIGKGHRYNKTTGGSRRASWKRRNTLSLRRYR</sequence>
<keyword evidence="7" id="KW-1185">Reference proteome</keyword>
<organism evidence="6 7">
    <name type="scientific">Catenaria anguillulae PL171</name>
    <dbReference type="NCBI Taxonomy" id="765915"/>
    <lineage>
        <taxon>Eukaryota</taxon>
        <taxon>Fungi</taxon>
        <taxon>Fungi incertae sedis</taxon>
        <taxon>Blastocladiomycota</taxon>
        <taxon>Blastocladiomycetes</taxon>
        <taxon>Blastocladiales</taxon>
        <taxon>Catenariaceae</taxon>
        <taxon>Catenaria</taxon>
    </lineage>
</organism>
<dbReference type="InterPro" id="IPR000439">
    <property type="entry name" value="Ribosomal_eL15"/>
</dbReference>
<dbReference type="InterPro" id="IPR024794">
    <property type="entry name" value="Rbsml_eL15_core_dom_sf"/>
</dbReference>
<dbReference type="FunFam" id="3.40.1120.10:FF:000001">
    <property type="entry name" value="Ribosomal protein L15"/>
    <property type="match status" value="1"/>
</dbReference>
<comment type="similarity">
    <text evidence="1 4">Belongs to the eukaryotic ribosomal protein eL15 family.</text>
</comment>
<reference evidence="6 7" key="1">
    <citation type="submission" date="2016-07" db="EMBL/GenBank/DDBJ databases">
        <title>Pervasive Adenine N6-methylation of Active Genes in Fungi.</title>
        <authorList>
            <consortium name="DOE Joint Genome Institute"/>
            <person name="Mondo S.J."/>
            <person name="Dannebaum R.O."/>
            <person name="Kuo R.C."/>
            <person name="Labutti K."/>
            <person name="Haridas S."/>
            <person name="Kuo A."/>
            <person name="Salamov A."/>
            <person name="Ahrendt S.R."/>
            <person name="Lipzen A."/>
            <person name="Sullivan W."/>
            <person name="Andreopoulos W.B."/>
            <person name="Clum A."/>
            <person name="Lindquist E."/>
            <person name="Daum C."/>
            <person name="Ramamoorthy G.K."/>
            <person name="Gryganskyi A."/>
            <person name="Culley D."/>
            <person name="Magnuson J.K."/>
            <person name="James T.Y."/>
            <person name="O'Malley M.A."/>
            <person name="Stajich J.E."/>
            <person name="Spatafora J.W."/>
            <person name="Visel A."/>
            <person name="Grigoriev I.V."/>
        </authorList>
    </citation>
    <scope>NUCLEOTIDE SEQUENCE [LARGE SCALE GENOMIC DNA]</scope>
    <source>
        <strain evidence="6 7">PL171</strain>
    </source>
</reference>
<comment type="caution">
    <text evidence="6">The sequence shown here is derived from an EMBL/GenBank/DDBJ whole genome shotgun (WGS) entry which is preliminary data.</text>
</comment>
<dbReference type="GO" id="GO:0003723">
    <property type="term" value="F:RNA binding"/>
    <property type="evidence" value="ECO:0007669"/>
    <property type="project" value="TreeGrafter"/>
</dbReference>
<name>A0A1Y2HAK5_9FUNG</name>
<evidence type="ECO:0000256" key="3">
    <source>
        <dbReference type="ARBA" id="ARBA00023274"/>
    </source>
</evidence>
<dbReference type="GO" id="GO:0003735">
    <property type="term" value="F:structural constituent of ribosome"/>
    <property type="evidence" value="ECO:0007669"/>
    <property type="project" value="InterPro"/>
</dbReference>
<dbReference type="Proteomes" id="UP000193411">
    <property type="component" value="Unassembled WGS sequence"/>
</dbReference>
<dbReference type="SMART" id="SM01384">
    <property type="entry name" value="Ribosomal_L15e"/>
    <property type="match status" value="1"/>
</dbReference>
<dbReference type="OrthoDB" id="10255148at2759"/>
<feature type="compositionally biased region" description="Basic residues" evidence="5">
    <location>
        <begin position="153"/>
        <end position="164"/>
    </location>
</feature>
<dbReference type="SUPFAM" id="SSF54189">
    <property type="entry name" value="Ribosomal proteins S24e, L23 and L15e"/>
    <property type="match status" value="1"/>
</dbReference>
<proteinExistence type="inferred from homology"/>
<dbReference type="AlphaFoldDB" id="A0A1Y2HAK5"/>
<dbReference type="InterPro" id="IPR020925">
    <property type="entry name" value="Ribosomal_eL15_CS"/>
</dbReference>
<dbReference type="Pfam" id="PF00827">
    <property type="entry name" value="Ribosomal_L15e"/>
    <property type="match status" value="1"/>
</dbReference>
<keyword evidence="3 4" id="KW-0687">Ribonucleoprotein</keyword>
<evidence type="ECO:0000313" key="7">
    <source>
        <dbReference type="Proteomes" id="UP000193411"/>
    </source>
</evidence>
<dbReference type="Gene3D" id="3.40.1120.10">
    <property type="entry name" value="Ribosomal protein l15e"/>
    <property type="match status" value="2"/>
</dbReference>
<dbReference type="PANTHER" id="PTHR11847:SF4">
    <property type="entry name" value="LARGE RIBOSOMAL SUBUNIT PROTEIN EL15"/>
    <property type="match status" value="1"/>
</dbReference>
<accession>A0A1Y2HAK5</accession>